<gene>
    <name evidence="2" type="ORF">ETU37_13760</name>
</gene>
<dbReference type="EMBL" id="SDPU01000023">
    <property type="protein sequence ID" value="RYU11620.1"/>
    <property type="molecule type" value="Genomic_DNA"/>
</dbReference>
<feature type="chain" id="PRO_5039399306" evidence="1">
    <location>
        <begin position="26"/>
        <end position="175"/>
    </location>
</feature>
<proteinExistence type="predicted"/>
<keyword evidence="3" id="KW-1185">Reference proteome</keyword>
<comment type="caution">
    <text evidence="2">The sequence shown here is derived from an EMBL/GenBank/DDBJ whole genome shotgun (WGS) entry which is preliminary data.</text>
</comment>
<feature type="signal peptide" evidence="1">
    <location>
        <begin position="1"/>
        <end position="25"/>
    </location>
</feature>
<protein>
    <submittedName>
        <fullName evidence="2">Uncharacterized protein</fullName>
    </submittedName>
</protein>
<dbReference type="RefSeq" id="WP_129987895.1">
    <property type="nucleotide sequence ID" value="NZ_SDPU01000023.1"/>
</dbReference>
<organism evidence="2 3">
    <name type="scientific">Nocardioides iriomotensis</name>
    <dbReference type="NCBI Taxonomy" id="715784"/>
    <lineage>
        <taxon>Bacteria</taxon>
        <taxon>Bacillati</taxon>
        <taxon>Actinomycetota</taxon>
        <taxon>Actinomycetes</taxon>
        <taxon>Propionibacteriales</taxon>
        <taxon>Nocardioidaceae</taxon>
        <taxon>Nocardioides</taxon>
    </lineage>
</organism>
<keyword evidence="1" id="KW-0732">Signal</keyword>
<evidence type="ECO:0000313" key="3">
    <source>
        <dbReference type="Proteomes" id="UP000291189"/>
    </source>
</evidence>
<accession>A0A4Q5IZG9</accession>
<evidence type="ECO:0000313" key="2">
    <source>
        <dbReference type="EMBL" id="RYU11620.1"/>
    </source>
</evidence>
<reference evidence="2 3" key="1">
    <citation type="submission" date="2019-01" db="EMBL/GenBank/DDBJ databases">
        <title>Nocardioides guangzhouensis sp. nov., an actinobacterium isolated from soil.</title>
        <authorList>
            <person name="Fu Y."/>
            <person name="Cai Y."/>
            <person name="Lin Z."/>
            <person name="Chen P."/>
        </authorList>
    </citation>
    <scope>NUCLEOTIDE SEQUENCE [LARGE SCALE GENOMIC DNA]</scope>
    <source>
        <strain evidence="2 3">NBRC 105384</strain>
    </source>
</reference>
<dbReference type="Proteomes" id="UP000291189">
    <property type="component" value="Unassembled WGS sequence"/>
</dbReference>
<evidence type="ECO:0000256" key="1">
    <source>
        <dbReference type="SAM" id="SignalP"/>
    </source>
</evidence>
<name>A0A4Q5IZG9_9ACTN</name>
<dbReference type="AlphaFoldDB" id="A0A4Q5IZG9"/>
<sequence>MRRKISFAVATVAVAAVALTNPVVADAARRIGSGDIRNDSVRSKDVHNDTLRSKDIHDGSIKAKDLRIGAGSVSAYARVIATGVVPTLDAGRTKNVVSVTRVSTGVYCLELAAGVNRTVAVVAAPEGALGNASAQWTNDCGTNGIQVQTERLSVGGGGNLNSTVENSVSFHVLVP</sequence>